<dbReference type="AlphaFoldDB" id="A0A1L9T5F5"/>
<sequence>MTAGEIHSIASVFKTLITGSHILHHGVLDAYAHLSVRHPGKKDTFLMPRNIAPALISSAADIVEYRVEDASPVDPNSPAGYAERYIHSEIYKRYPEIKSVIHSHSDAVLPFTITGEKVPKFDIGQVYAEGDVRDLLIRSTRLGEHLAACFAEESGESYNPVVLMRGHGLTVAGASIQESVFRAIYTAENARVQSASLNLQLASGTAPLKPGESLYYLEQGELDAAAQMTQWSVMRPWELWVREVEANGLYVNNVE</sequence>
<dbReference type="VEuPathDB" id="FungiDB:ASPSYDRAFT_93579"/>
<dbReference type="STRING" id="1036612.A0A1L9T5F5"/>
<dbReference type="GO" id="GO:0005856">
    <property type="term" value="C:cytoskeleton"/>
    <property type="evidence" value="ECO:0007669"/>
    <property type="project" value="TreeGrafter"/>
</dbReference>
<dbReference type="InterPro" id="IPR051017">
    <property type="entry name" value="Aldolase-II_Adducin_sf"/>
</dbReference>
<dbReference type="EMBL" id="KV878594">
    <property type="protein sequence ID" value="OJJ54669.1"/>
    <property type="molecule type" value="Genomic_DNA"/>
</dbReference>
<organism evidence="2 3">
    <name type="scientific">Aspergillus sydowii CBS 593.65</name>
    <dbReference type="NCBI Taxonomy" id="1036612"/>
    <lineage>
        <taxon>Eukaryota</taxon>
        <taxon>Fungi</taxon>
        <taxon>Dikarya</taxon>
        <taxon>Ascomycota</taxon>
        <taxon>Pezizomycotina</taxon>
        <taxon>Eurotiomycetes</taxon>
        <taxon>Eurotiomycetidae</taxon>
        <taxon>Eurotiales</taxon>
        <taxon>Aspergillaceae</taxon>
        <taxon>Aspergillus</taxon>
        <taxon>Aspergillus subgen. Nidulantes</taxon>
    </lineage>
</organism>
<protein>
    <recommendedName>
        <fullName evidence="1">Class II aldolase/adducin N-terminal domain-containing protein</fullName>
    </recommendedName>
</protein>
<dbReference type="GeneID" id="63768930"/>
<dbReference type="Proteomes" id="UP000184356">
    <property type="component" value="Unassembled WGS sequence"/>
</dbReference>
<dbReference type="PANTHER" id="PTHR10672">
    <property type="entry name" value="ADDUCIN"/>
    <property type="match status" value="1"/>
</dbReference>
<name>A0A1L9T5F5_9EURO</name>
<keyword evidence="3" id="KW-1185">Reference proteome</keyword>
<dbReference type="SUPFAM" id="SSF53639">
    <property type="entry name" value="AraD/HMP-PK domain-like"/>
    <property type="match status" value="1"/>
</dbReference>
<dbReference type="SMART" id="SM01007">
    <property type="entry name" value="Aldolase_II"/>
    <property type="match status" value="1"/>
</dbReference>
<gene>
    <name evidence="2" type="ORF">ASPSYDRAFT_93579</name>
</gene>
<dbReference type="InterPro" id="IPR036409">
    <property type="entry name" value="Aldolase_II/adducin_N_sf"/>
</dbReference>
<dbReference type="PANTHER" id="PTHR10672:SF41">
    <property type="entry name" value="CLASS II ALDOLASE_ADDUCIN DOMAIN PROTEIN (AFU_ORTHOLOGUE AFUA_3G01330)"/>
    <property type="match status" value="1"/>
</dbReference>
<feature type="domain" description="Class II aldolase/adducin N-terminal" evidence="1">
    <location>
        <begin position="14"/>
        <end position="194"/>
    </location>
</feature>
<dbReference type="Pfam" id="PF00596">
    <property type="entry name" value="Aldolase_II"/>
    <property type="match status" value="1"/>
</dbReference>
<proteinExistence type="predicted"/>
<reference evidence="3" key="1">
    <citation type="journal article" date="2017" name="Genome Biol.">
        <title>Comparative genomics reveals high biological diversity and specific adaptations in the industrially and medically important fungal genus Aspergillus.</title>
        <authorList>
            <person name="de Vries R.P."/>
            <person name="Riley R."/>
            <person name="Wiebenga A."/>
            <person name="Aguilar-Osorio G."/>
            <person name="Amillis S."/>
            <person name="Uchima C.A."/>
            <person name="Anderluh G."/>
            <person name="Asadollahi M."/>
            <person name="Askin M."/>
            <person name="Barry K."/>
            <person name="Battaglia E."/>
            <person name="Bayram O."/>
            <person name="Benocci T."/>
            <person name="Braus-Stromeyer S.A."/>
            <person name="Caldana C."/>
            <person name="Canovas D."/>
            <person name="Cerqueira G.C."/>
            <person name="Chen F."/>
            <person name="Chen W."/>
            <person name="Choi C."/>
            <person name="Clum A."/>
            <person name="Dos Santos R.A."/>
            <person name="Damasio A.R."/>
            <person name="Diallinas G."/>
            <person name="Emri T."/>
            <person name="Fekete E."/>
            <person name="Flipphi M."/>
            <person name="Freyberg S."/>
            <person name="Gallo A."/>
            <person name="Gournas C."/>
            <person name="Habgood R."/>
            <person name="Hainaut M."/>
            <person name="Harispe M.L."/>
            <person name="Henrissat B."/>
            <person name="Hilden K.S."/>
            <person name="Hope R."/>
            <person name="Hossain A."/>
            <person name="Karabika E."/>
            <person name="Karaffa L."/>
            <person name="Karanyi Z."/>
            <person name="Krasevec N."/>
            <person name="Kuo A."/>
            <person name="Kusch H."/>
            <person name="LaButti K."/>
            <person name="Lagendijk E.L."/>
            <person name="Lapidus A."/>
            <person name="Levasseur A."/>
            <person name="Lindquist E."/>
            <person name="Lipzen A."/>
            <person name="Logrieco A.F."/>
            <person name="MacCabe A."/>
            <person name="Maekelae M.R."/>
            <person name="Malavazi I."/>
            <person name="Melin P."/>
            <person name="Meyer V."/>
            <person name="Mielnichuk N."/>
            <person name="Miskei M."/>
            <person name="Molnar A.P."/>
            <person name="Mule G."/>
            <person name="Ngan C.Y."/>
            <person name="Orejas M."/>
            <person name="Orosz E."/>
            <person name="Ouedraogo J.P."/>
            <person name="Overkamp K.M."/>
            <person name="Park H.-S."/>
            <person name="Perrone G."/>
            <person name="Piumi F."/>
            <person name="Punt P.J."/>
            <person name="Ram A.F."/>
            <person name="Ramon A."/>
            <person name="Rauscher S."/>
            <person name="Record E."/>
            <person name="Riano-Pachon D.M."/>
            <person name="Robert V."/>
            <person name="Roehrig J."/>
            <person name="Ruller R."/>
            <person name="Salamov A."/>
            <person name="Salih N.S."/>
            <person name="Samson R.A."/>
            <person name="Sandor E."/>
            <person name="Sanguinetti M."/>
            <person name="Schuetze T."/>
            <person name="Sepcic K."/>
            <person name="Shelest E."/>
            <person name="Sherlock G."/>
            <person name="Sophianopoulou V."/>
            <person name="Squina F.M."/>
            <person name="Sun H."/>
            <person name="Susca A."/>
            <person name="Todd R.B."/>
            <person name="Tsang A."/>
            <person name="Unkles S.E."/>
            <person name="van de Wiele N."/>
            <person name="van Rossen-Uffink D."/>
            <person name="Oliveira J.V."/>
            <person name="Vesth T.C."/>
            <person name="Visser J."/>
            <person name="Yu J.-H."/>
            <person name="Zhou M."/>
            <person name="Andersen M.R."/>
            <person name="Archer D.B."/>
            <person name="Baker S.E."/>
            <person name="Benoit I."/>
            <person name="Brakhage A.A."/>
            <person name="Braus G.H."/>
            <person name="Fischer R."/>
            <person name="Frisvad J.C."/>
            <person name="Goldman G.H."/>
            <person name="Houbraken J."/>
            <person name="Oakley B."/>
            <person name="Pocsi I."/>
            <person name="Scazzocchio C."/>
            <person name="Seiboth B."/>
            <person name="vanKuyk P.A."/>
            <person name="Wortman J."/>
            <person name="Dyer P.S."/>
            <person name="Grigoriev I.V."/>
        </authorList>
    </citation>
    <scope>NUCLEOTIDE SEQUENCE [LARGE SCALE GENOMIC DNA]</scope>
    <source>
        <strain evidence="3">CBS 593.65</strain>
    </source>
</reference>
<dbReference type="RefSeq" id="XP_040698475.1">
    <property type="nucleotide sequence ID" value="XM_040852857.1"/>
</dbReference>
<dbReference type="GO" id="GO:0051015">
    <property type="term" value="F:actin filament binding"/>
    <property type="evidence" value="ECO:0007669"/>
    <property type="project" value="TreeGrafter"/>
</dbReference>
<evidence type="ECO:0000313" key="3">
    <source>
        <dbReference type="Proteomes" id="UP000184356"/>
    </source>
</evidence>
<evidence type="ECO:0000313" key="2">
    <source>
        <dbReference type="EMBL" id="OJJ54669.1"/>
    </source>
</evidence>
<dbReference type="OrthoDB" id="2932980at2759"/>
<evidence type="ECO:0000259" key="1">
    <source>
        <dbReference type="SMART" id="SM01007"/>
    </source>
</evidence>
<dbReference type="Gene3D" id="3.40.225.10">
    <property type="entry name" value="Class II aldolase/adducin N-terminal domain"/>
    <property type="match status" value="1"/>
</dbReference>
<accession>A0A1L9T5F5</accession>
<dbReference type="InterPro" id="IPR001303">
    <property type="entry name" value="Aldolase_II/adducin_N"/>
</dbReference>